<dbReference type="InterPro" id="IPR014729">
    <property type="entry name" value="Rossmann-like_a/b/a_fold"/>
</dbReference>
<reference evidence="1 2" key="1">
    <citation type="submission" date="2016-02" db="EMBL/GenBank/DDBJ databases">
        <authorList>
            <person name="Wen L."/>
            <person name="He K."/>
            <person name="Yang H."/>
        </authorList>
    </citation>
    <scope>NUCLEOTIDE SEQUENCE [LARGE SCALE GENOMIC DNA]</scope>
    <source>
        <strain evidence="1 2">DSM 22607</strain>
    </source>
</reference>
<accession>A0A136Q2F7</accession>
<evidence type="ECO:0008006" key="3">
    <source>
        <dbReference type="Google" id="ProtNLM"/>
    </source>
</evidence>
<dbReference type="Gene3D" id="3.40.50.620">
    <property type="entry name" value="HUPs"/>
    <property type="match status" value="1"/>
</dbReference>
<proteinExistence type="predicted"/>
<dbReference type="Proteomes" id="UP000070366">
    <property type="component" value="Unassembled WGS sequence"/>
</dbReference>
<evidence type="ECO:0000313" key="2">
    <source>
        <dbReference type="Proteomes" id="UP000070366"/>
    </source>
</evidence>
<dbReference type="PANTHER" id="PTHR43169:SF2">
    <property type="entry name" value="NAD_GMP SYNTHASE DOMAIN-CONTAINING PROTEIN"/>
    <property type="match status" value="1"/>
</dbReference>
<dbReference type="PANTHER" id="PTHR43169">
    <property type="entry name" value="EXSB FAMILY PROTEIN"/>
    <property type="match status" value="1"/>
</dbReference>
<keyword evidence="2" id="KW-1185">Reference proteome</keyword>
<protein>
    <recommendedName>
        <fullName evidence="3">TIGR00268 family protein</fullName>
    </recommendedName>
</protein>
<sequence>MTAQEKFSELVRFIYKCDDIAVAFSGGTNSSLLLCAAQEAHGKNIWALTANAAFFTQEELYHVHEVLDDYKLNDARIPVYILQEEKIVQNREERCKTCRRLLSEGLAKAAGGLGAAVLLDGRTNEKPGCVDSREITADIACRSPFVELGFGKRDIYEMLLAVGRGYYLREPAVCLAERFAFGEQLTAAKLDFVEKAEKTVQKFAGKDRCVRFTNWDIVVYTKKDISEPDRKSICAELRKGGAGDIKFAFPEEIGEEIHS</sequence>
<evidence type="ECO:0000313" key="1">
    <source>
        <dbReference type="EMBL" id="KXK64869.1"/>
    </source>
</evidence>
<dbReference type="SUPFAM" id="SSF52402">
    <property type="entry name" value="Adenine nucleotide alpha hydrolases-like"/>
    <property type="match status" value="1"/>
</dbReference>
<name>A0A136Q2F7_9FIRM</name>
<dbReference type="RefSeq" id="WP_066518402.1">
    <property type="nucleotide sequence ID" value="NZ_CABMOF010000001.1"/>
</dbReference>
<dbReference type="STRING" id="626937.HMPREF3293_02114"/>
<dbReference type="AlphaFoldDB" id="A0A136Q2F7"/>
<gene>
    <name evidence="1" type="ORF">HMPREF3293_02114</name>
</gene>
<dbReference type="OrthoDB" id="9776919at2"/>
<comment type="caution">
    <text evidence="1">The sequence shown here is derived from an EMBL/GenBank/DDBJ whole genome shotgun (WGS) entry which is preliminary data.</text>
</comment>
<dbReference type="InterPro" id="IPR052188">
    <property type="entry name" value="Ni-pincer_cofactor_biosynth"/>
</dbReference>
<dbReference type="KEGG" id="cmiu:B1H56_04695"/>
<organism evidence="1 2">
    <name type="scientific">Christensenella minuta</name>
    <dbReference type="NCBI Taxonomy" id="626937"/>
    <lineage>
        <taxon>Bacteria</taxon>
        <taxon>Bacillati</taxon>
        <taxon>Bacillota</taxon>
        <taxon>Clostridia</taxon>
        <taxon>Christensenellales</taxon>
        <taxon>Christensenellaceae</taxon>
        <taxon>Christensenella</taxon>
    </lineage>
</organism>
<dbReference type="EMBL" id="LSZW01000063">
    <property type="protein sequence ID" value="KXK64869.1"/>
    <property type="molecule type" value="Genomic_DNA"/>
</dbReference>